<comment type="similarity">
    <text evidence="2 7">Belongs to the DedA family.</text>
</comment>
<dbReference type="Proteomes" id="UP001430172">
    <property type="component" value="Unassembled WGS sequence"/>
</dbReference>
<feature type="transmembrane region" description="Helical" evidence="7">
    <location>
        <begin position="12"/>
        <end position="31"/>
    </location>
</feature>
<protein>
    <submittedName>
        <fullName evidence="9">VTT domain-containing protein</fullName>
    </submittedName>
</protein>
<dbReference type="InterPro" id="IPR032818">
    <property type="entry name" value="DedA-like"/>
</dbReference>
<evidence type="ECO:0000313" key="10">
    <source>
        <dbReference type="Proteomes" id="UP001430172"/>
    </source>
</evidence>
<keyword evidence="6 7" id="KW-0472">Membrane</keyword>
<dbReference type="Pfam" id="PF09335">
    <property type="entry name" value="VTT_dom"/>
    <property type="match status" value="1"/>
</dbReference>
<evidence type="ECO:0000313" key="9">
    <source>
        <dbReference type="EMBL" id="MBM6400526.1"/>
    </source>
</evidence>
<keyword evidence="4 7" id="KW-0812">Transmembrane</keyword>
<evidence type="ECO:0000256" key="6">
    <source>
        <dbReference type="ARBA" id="ARBA00023136"/>
    </source>
</evidence>
<comment type="caution">
    <text evidence="7">Lacks conserved residue(s) required for the propagation of feature annotation.</text>
</comment>
<accession>A0ABS2CMY3</accession>
<dbReference type="PANTHER" id="PTHR30353">
    <property type="entry name" value="INNER MEMBRANE PROTEIN DEDA-RELATED"/>
    <property type="match status" value="1"/>
</dbReference>
<evidence type="ECO:0000256" key="4">
    <source>
        <dbReference type="ARBA" id="ARBA00022692"/>
    </source>
</evidence>
<evidence type="ECO:0000256" key="1">
    <source>
        <dbReference type="ARBA" id="ARBA00004651"/>
    </source>
</evidence>
<keyword evidence="10" id="KW-1185">Reference proteome</keyword>
<sequence length="159" mass="17320">MRDLVDGWPFWVVLVVFWLGATARGTATYWVGRGVRAGGGRTRWAHHLERPAVARAERFVRKVGPPAVTLGFLTIGLQSAINASSGMLRMPLRRFLPAVVLGALLWAVLYTTVGLTVVDAALGRVPWWWLLGVAALVGAVVLAARRLRRRVEAAGADRS</sequence>
<dbReference type="EMBL" id="JAFDVD010000009">
    <property type="protein sequence ID" value="MBM6400526.1"/>
    <property type="molecule type" value="Genomic_DNA"/>
</dbReference>
<gene>
    <name evidence="9" type="ORF">JQN70_09040</name>
</gene>
<feature type="transmembrane region" description="Helical" evidence="7">
    <location>
        <begin position="95"/>
        <end position="115"/>
    </location>
</feature>
<feature type="transmembrane region" description="Helical" evidence="7">
    <location>
        <begin position="127"/>
        <end position="144"/>
    </location>
</feature>
<keyword evidence="3 7" id="KW-1003">Cell membrane</keyword>
<reference evidence="9" key="1">
    <citation type="submission" date="2021-02" db="EMBL/GenBank/DDBJ databases">
        <title>Phycicoccus sp. MQZ13P-5T, whole genome shotgun sequence.</title>
        <authorList>
            <person name="Tuo L."/>
        </authorList>
    </citation>
    <scope>NUCLEOTIDE SEQUENCE</scope>
    <source>
        <strain evidence="9">MQZ13P-5</strain>
    </source>
</reference>
<evidence type="ECO:0000256" key="7">
    <source>
        <dbReference type="RuleBase" id="RU367016"/>
    </source>
</evidence>
<evidence type="ECO:0000256" key="3">
    <source>
        <dbReference type="ARBA" id="ARBA00022475"/>
    </source>
</evidence>
<evidence type="ECO:0000256" key="2">
    <source>
        <dbReference type="ARBA" id="ARBA00010792"/>
    </source>
</evidence>
<keyword evidence="5 7" id="KW-1133">Transmembrane helix</keyword>
<organism evidence="9 10">
    <name type="scientific">Phycicoccus sonneratiae</name>
    <dbReference type="NCBI Taxonomy" id="2807628"/>
    <lineage>
        <taxon>Bacteria</taxon>
        <taxon>Bacillati</taxon>
        <taxon>Actinomycetota</taxon>
        <taxon>Actinomycetes</taxon>
        <taxon>Micrococcales</taxon>
        <taxon>Intrasporangiaceae</taxon>
        <taxon>Phycicoccus</taxon>
    </lineage>
</organism>
<evidence type="ECO:0000259" key="8">
    <source>
        <dbReference type="Pfam" id="PF09335"/>
    </source>
</evidence>
<comment type="caution">
    <text evidence="9">The sequence shown here is derived from an EMBL/GenBank/DDBJ whole genome shotgun (WGS) entry which is preliminary data.</text>
</comment>
<dbReference type="InterPro" id="IPR032816">
    <property type="entry name" value="VTT_dom"/>
</dbReference>
<feature type="domain" description="VTT" evidence="8">
    <location>
        <begin position="8"/>
        <end position="114"/>
    </location>
</feature>
<dbReference type="PANTHER" id="PTHR30353:SF0">
    <property type="entry name" value="TRANSMEMBRANE PROTEIN"/>
    <property type="match status" value="1"/>
</dbReference>
<comment type="subcellular location">
    <subcellularLocation>
        <location evidence="1 7">Cell membrane</location>
        <topology evidence="1 7">Multi-pass membrane protein</topology>
    </subcellularLocation>
</comment>
<dbReference type="RefSeq" id="WP_204131008.1">
    <property type="nucleotide sequence ID" value="NZ_JAFDVD010000009.1"/>
</dbReference>
<proteinExistence type="inferred from homology"/>
<name>A0ABS2CMY3_9MICO</name>
<evidence type="ECO:0000256" key="5">
    <source>
        <dbReference type="ARBA" id="ARBA00022989"/>
    </source>
</evidence>